<dbReference type="AlphaFoldDB" id="A0A4Z1FK56"/>
<keyword evidence="2" id="KW-1185">Reference proteome</keyword>
<evidence type="ECO:0000313" key="2">
    <source>
        <dbReference type="Proteomes" id="UP000297910"/>
    </source>
</evidence>
<organism evidence="1 2">
    <name type="scientific">Botrytis paeoniae</name>
    <dbReference type="NCBI Taxonomy" id="278948"/>
    <lineage>
        <taxon>Eukaryota</taxon>
        <taxon>Fungi</taxon>
        <taxon>Dikarya</taxon>
        <taxon>Ascomycota</taxon>
        <taxon>Pezizomycotina</taxon>
        <taxon>Leotiomycetes</taxon>
        <taxon>Helotiales</taxon>
        <taxon>Sclerotiniaceae</taxon>
        <taxon>Botrytis</taxon>
    </lineage>
</organism>
<name>A0A4Z1FK56_9HELO</name>
<gene>
    <name evidence="1" type="ORF">BPAE_0118g00170</name>
</gene>
<dbReference type="Proteomes" id="UP000297910">
    <property type="component" value="Unassembled WGS sequence"/>
</dbReference>
<dbReference type="EMBL" id="PQXI01000118">
    <property type="protein sequence ID" value="TGO23890.1"/>
    <property type="molecule type" value="Genomic_DNA"/>
</dbReference>
<sequence>MSSKAEPLQDKQEPDNNQEYIFKRDYKSSMRPGLNYNHFLIKEVAGYLLLPVSPCINPICELQMWALEPEYGSAT</sequence>
<reference evidence="1 2" key="1">
    <citation type="submission" date="2017-12" db="EMBL/GenBank/DDBJ databases">
        <title>Comparative genomics of Botrytis spp.</title>
        <authorList>
            <person name="Valero-Jimenez C.A."/>
            <person name="Tapia P."/>
            <person name="Veloso J."/>
            <person name="Silva-Moreno E."/>
            <person name="Staats M."/>
            <person name="Valdes J.H."/>
            <person name="Van Kan J.A.L."/>
        </authorList>
    </citation>
    <scope>NUCLEOTIDE SEQUENCE [LARGE SCALE GENOMIC DNA]</scope>
    <source>
        <strain evidence="1 2">Bp0003</strain>
    </source>
</reference>
<evidence type="ECO:0000313" key="1">
    <source>
        <dbReference type="EMBL" id="TGO23890.1"/>
    </source>
</evidence>
<proteinExistence type="predicted"/>
<accession>A0A4Z1FK56</accession>
<protein>
    <submittedName>
        <fullName evidence="1">Uncharacterized protein</fullName>
    </submittedName>
</protein>
<comment type="caution">
    <text evidence="1">The sequence shown here is derived from an EMBL/GenBank/DDBJ whole genome shotgun (WGS) entry which is preliminary data.</text>
</comment>